<proteinExistence type="predicted"/>
<organism evidence="1">
    <name type="scientific">Anguilla anguilla</name>
    <name type="common">European freshwater eel</name>
    <name type="synonym">Muraena anguilla</name>
    <dbReference type="NCBI Taxonomy" id="7936"/>
    <lineage>
        <taxon>Eukaryota</taxon>
        <taxon>Metazoa</taxon>
        <taxon>Chordata</taxon>
        <taxon>Craniata</taxon>
        <taxon>Vertebrata</taxon>
        <taxon>Euteleostomi</taxon>
        <taxon>Actinopterygii</taxon>
        <taxon>Neopterygii</taxon>
        <taxon>Teleostei</taxon>
        <taxon>Anguilliformes</taxon>
        <taxon>Anguillidae</taxon>
        <taxon>Anguilla</taxon>
    </lineage>
</organism>
<sequence length="37" mass="3878">MQRGSRTWNSSCEAAALTTAPLCHTLALNVTRAATSS</sequence>
<dbReference type="EMBL" id="GBXM01041683">
    <property type="protein sequence ID" value="JAH66894.1"/>
    <property type="molecule type" value="Transcribed_RNA"/>
</dbReference>
<reference evidence="1" key="2">
    <citation type="journal article" date="2015" name="Fish Shellfish Immunol.">
        <title>Early steps in the European eel (Anguilla anguilla)-Vibrio vulnificus interaction in the gills: Role of the RtxA13 toxin.</title>
        <authorList>
            <person name="Callol A."/>
            <person name="Pajuelo D."/>
            <person name="Ebbesson L."/>
            <person name="Teles M."/>
            <person name="MacKenzie S."/>
            <person name="Amaro C."/>
        </authorList>
    </citation>
    <scope>NUCLEOTIDE SEQUENCE</scope>
</reference>
<protein>
    <submittedName>
        <fullName evidence="1">Uncharacterized protein</fullName>
    </submittedName>
</protein>
<accession>A0A0E9UM23</accession>
<evidence type="ECO:0000313" key="1">
    <source>
        <dbReference type="EMBL" id="JAH66894.1"/>
    </source>
</evidence>
<reference evidence="1" key="1">
    <citation type="submission" date="2014-11" db="EMBL/GenBank/DDBJ databases">
        <authorList>
            <person name="Amaro Gonzalez C."/>
        </authorList>
    </citation>
    <scope>NUCLEOTIDE SEQUENCE</scope>
</reference>
<dbReference type="AlphaFoldDB" id="A0A0E9UM23"/>
<name>A0A0E9UM23_ANGAN</name>